<dbReference type="KEGG" id="vg:36841408"/>
<dbReference type="RefSeq" id="YP_009480949.1">
    <property type="nucleotide sequence ID" value="NC_037665.1"/>
</dbReference>
<dbReference type="GeneID" id="36841408"/>
<protein>
    <submittedName>
        <fullName evidence="2">Uncharacterized protein</fullName>
    </submittedName>
</protein>
<dbReference type="Proteomes" id="UP000249758">
    <property type="component" value="Segment"/>
</dbReference>
<feature type="region of interest" description="Disordered" evidence="1">
    <location>
        <begin position="402"/>
        <end position="462"/>
    </location>
</feature>
<feature type="compositionally biased region" description="Low complexity" evidence="1">
    <location>
        <begin position="434"/>
        <end position="448"/>
    </location>
</feature>
<gene>
    <name evidence="2" type="ORF">pmac_cds_265</name>
</gene>
<evidence type="ECO:0000313" key="2">
    <source>
        <dbReference type="EMBL" id="AVK76953.1"/>
    </source>
</evidence>
<organism evidence="2">
    <name type="scientific">Pandoravirus macleodensis</name>
    <dbReference type="NCBI Taxonomy" id="2107707"/>
    <lineage>
        <taxon>Viruses</taxon>
        <taxon>Pandoravirus</taxon>
    </lineage>
</organism>
<proteinExistence type="predicted"/>
<dbReference type="EMBL" id="MG011691">
    <property type="protein sequence ID" value="AVK76953.1"/>
    <property type="molecule type" value="Genomic_DNA"/>
</dbReference>
<sequence>MQVNDSHAAMGMRRLEQTATRLRAIIDARVQKRVPFQPVDPAVEDADLLSRCRAAVPAPAALWRAKIEQIMSDLCTVSDTGVGESGDNDKVHDDERSRNSPRTCVLNLLAVLGALSIEIYDIRTIPKGLDAIPCVEDDTFISADCGLGRWRFVISLSRDPDCIGGIVRIERIVDDLTGTSIDAVCDLRCQNTSASTCVLLVDFMRSGETSVSAFLTKRFAWSNEIVNRLDAPGWTIANDRFIGTDSLDCPIEPDALLCTSPAGETLSLIVYRDAVLAFSQRTPWAKYSFTRPLALPRECVTDDTHVSLGDGFRATGWGDREWLIDAGYASPWLSTVDSDMRRAPVAVLGIRGQVPIDTTELMVRIDTVAAIATGAYGISAAGCEQRLDNVDCQNESNHINAHGRGCKASSECGSKGGDASSGADYETPGPCHLSGDASGSSDDSYGGATLEDNDDLSDDAYHPDPKWRNGNHCGQALNARLLSQNAPWSDLGSFSTLLTVDGAIDPSRGLLVNWLISCDMLPIADGPFGHAVRARGLPFVRCRAHLVVAPPDVESHSAVLVHAHVMATLHRADARESGIYVRDSFGEPGPDETTDVDALLADLNGETDAPNMHPILGYYRQMQIKGVCGGQSLIYGRPALDNAAAVLYESVQPPTLATADAFDSATAWLLDEFGRCAALFTTAPQ</sequence>
<evidence type="ECO:0000256" key="1">
    <source>
        <dbReference type="SAM" id="MobiDB-lite"/>
    </source>
</evidence>
<accession>A0A2U7UET4</accession>
<name>A0A2U7UET4_9VIRU</name>
<reference evidence="2" key="1">
    <citation type="journal article" date="2018" name="Nat. Commun.">
        <title>Diversity and evolution of the emerging Pandoraviridae family.</title>
        <authorList>
            <person name="Legendre M."/>
            <person name="Fabre E."/>
            <person name="Poirot O."/>
            <person name="Jeudy S."/>
            <person name="Lartigue A."/>
            <person name="Alempic J.M."/>
            <person name="Beucher L."/>
            <person name="Philippe N."/>
            <person name="Bertaux L."/>
            <person name="Christo-Foroux E."/>
            <person name="Labadie K."/>
            <person name="Coute Y."/>
            <person name="Abergel C."/>
            <person name="Claverie J.M."/>
        </authorList>
    </citation>
    <scope>NUCLEOTIDE SEQUENCE [LARGE SCALE GENOMIC DNA]</scope>
    <source>
        <strain evidence="2">Macleodensis</strain>
    </source>
</reference>